<keyword evidence="3 7" id="KW-0690">Ribosome biogenesis</keyword>
<dbReference type="EMBL" id="PGCK01000004">
    <property type="protein sequence ID" value="MCD1294507.1"/>
    <property type="molecule type" value="Genomic_DNA"/>
</dbReference>
<keyword evidence="11" id="KW-1185">Reference proteome</keyword>
<dbReference type="GO" id="GO:1904047">
    <property type="term" value="F:S-adenosyl-L-methionine binding"/>
    <property type="evidence" value="ECO:0007669"/>
    <property type="project" value="UniProtKB-UniRule"/>
</dbReference>
<comment type="function">
    <text evidence="7">Aminocarboxypropyltransferase that catalyzes the aminocarboxypropyl transfer on pseudouridine corresponding to position 914 in M.jannaschii 16S rRNA. It constitutes the last step in biosynthesis of the hypermodified N1-methyl-N3-(3-amino-3-carboxypropyl) pseudouridine (m1acp3-Psi).</text>
</comment>
<accession>A0AAP2W5U4</accession>
<sequence>MEGEKARLYVYHARQDDPKKCTARRMKQFGLVTMYESIEKLPFGAILLDPTAGKAISPADRQYAQKGIVVLDCTWEEVERVFPMLKVKHMENRALPYMLAANPMNYGRPFMFNSAEAFVAALYILGYKEQAFEVASRFKWGETFFALNREPLEAYAAAKDSADIIEIQKEFMP</sequence>
<protein>
    <recommendedName>
        <fullName evidence="1 7">16S rRNA aminocarboxypropyltransferase</fullName>
        <ecNumber evidence="7">2.5.1.157</ecNumber>
    </recommendedName>
</protein>
<evidence type="ECO:0000259" key="8">
    <source>
        <dbReference type="Pfam" id="PF04034"/>
    </source>
</evidence>
<organism evidence="10 11">
    <name type="scientific">Methanooceanicella nereidis</name>
    <dbReference type="NCBI Taxonomy" id="2052831"/>
    <lineage>
        <taxon>Archaea</taxon>
        <taxon>Methanobacteriati</taxon>
        <taxon>Methanobacteriota</taxon>
        <taxon>Stenosarchaea group</taxon>
        <taxon>Methanomicrobia</taxon>
        <taxon>Methanocellales</taxon>
        <taxon>Methanocellaceae</taxon>
        <taxon>Methanooceanicella</taxon>
    </lineage>
</organism>
<dbReference type="Proteomes" id="UP001320159">
    <property type="component" value="Unassembled WGS sequence"/>
</dbReference>
<dbReference type="EC" id="2.5.1.157" evidence="7"/>
<feature type="binding site" evidence="7">
    <location>
        <position position="71"/>
    </location>
    <ligand>
        <name>S-adenosyl-L-methionine</name>
        <dbReference type="ChEBI" id="CHEBI:59789"/>
    </ligand>
</feature>
<evidence type="ECO:0000256" key="7">
    <source>
        <dbReference type="HAMAP-Rule" id="MF_01116"/>
    </source>
</evidence>
<keyword evidence="6 7" id="KW-0949">S-adenosyl-L-methionine</keyword>
<evidence type="ECO:0000256" key="2">
    <source>
        <dbReference type="ARBA" id="ARBA00022490"/>
    </source>
</evidence>
<comment type="subcellular location">
    <subcellularLocation>
        <location evidence="7">Cytoplasm</location>
    </subcellularLocation>
</comment>
<evidence type="ECO:0000256" key="1">
    <source>
        <dbReference type="ARBA" id="ARBA00014114"/>
    </source>
</evidence>
<dbReference type="GO" id="GO:0106388">
    <property type="term" value="F:rRNA small subunit aminocarboxypropyltransferase activity"/>
    <property type="evidence" value="ECO:0007669"/>
    <property type="project" value="UniProtKB-EC"/>
</dbReference>
<evidence type="ECO:0000256" key="3">
    <source>
        <dbReference type="ARBA" id="ARBA00022517"/>
    </source>
</evidence>
<evidence type="ECO:0000256" key="5">
    <source>
        <dbReference type="ARBA" id="ARBA00022679"/>
    </source>
</evidence>
<comment type="similarity">
    <text evidence="7">Belongs to the TDD superfamily. TSR3 family.</text>
</comment>
<reference evidence="10 11" key="1">
    <citation type="submission" date="2017-11" db="EMBL/GenBank/DDBJ databases">
        <title>Isolation and Characterization of Family Methanocellaceae Species from Potential Methane Hydrate Area Offshore Southwestern Taiwan.</title>
        <authorList>
            <person name="Zhang W.-L."/>
            <person name="Chen W.-C."/>
            <person name="Lai M.-C."/>
            <person name="Chen S.-C."/>
        </authorList>
    </citation>
    <scope>NUCLEOTIDE SEQUENCE [LARGE SCALE GENOMIC DNA]</scope>
    <source>
        <strain evidence="10 11">CWC-04</strain>
    </source>
</reference>
<gene>
    <name evidence="10" type="ORF">CUJ83_05770</name>
</gene>
<name>A0AAP2W5U4_9EURY</name>
<keyword evidence="4 7" id="KW-0698">rRNA processing</keyword>
<dbReference type="GO" id="GO:0000455">
    <property type="term" value="P:enzyme-directed rRNA pseudouridine synthesis"/>
    <property type="evidence" value="ECO:0007669"/>
    <property type="project" value="UniProtKB-UniRule"/>
</dbReference>
<dbReference type="NCBIfam" id="NF002621">
    <property type="entry name" value="PRK02287.1"/>
    <property type="match status" value="1"/>
</dbReference>
<keyword evidence="2 7" id="KW-0963">Cytoplasm</keyword>
<feature type="binding site" evidence="7">
    <location>
        <position position="95"/>
    </location>
    <ligand>
        <name>S-adenosyl-L-methionine</name>
        <dbReference type="ChEBI" id="CHEBI:59789"/>
    </ligand>
</feature>
<evidence type="ECO:0000256" key="4">
    <source>
        <dbReference type="ARBA" id="ARBA00022552"/>
    </source>
</evidence>
<feature type="binding site" evidence="7">
    <location>
        <position position="22"/>
    </location>
    <ligand>
        <name>S-adenosyl-L-methionine</name>
        <dbReference type="ChEBI" id="CHEBI:59789"/>
    </ligand>
</feature>
<feature type="domain" description="RNase L inhibitor RLI-like possible metal-binding" evidence="9">
    <location>
        <begin position="7"/>
        <end position="32"/>
    </location>
</feature>
<dbReference type="PANTHER" id="PTHR20426:SF0">
    <property type="entry name" value="18S RRNA AMINOCARBOXYPROPYLTRANSFERASE"/>
    <property type="match status" value="1"/>
</dbReference>
<dbReference type="HAMAP" id="MF_01116">
    <property type="entry name" value="TSR3"/>
    <property type="match status" value="1"/>
</dbReference>
<comment type="catalytic activity">
    <reaction evidence="7">
        <text>an N(1)-methylpseudouridine in rRNA + S-adenosyl-L-methionine = N(1)-methyl-N(3)-[(3S)-3-amino-3-carboxypropyl]pseudouridine in rRNA + S-methyl-5'-thioadenosine + H(+)</text>
        <dbReference type="Rhea" id="RHEA:63296"/>
        <dbReference type="Rhea" id="RHEA-COMP:11634"/>
        <dbReference type="Rhea" id="RHEA-COMP:16310"/>
        <dbReference type="ChEBI" id="CHEBI:15378"/>
        <dbReference type="ChEBI" id="CHEBI:17509"/>
        <dbReference type="ChEBI" id="CHEBI:59789"/>
        <dbReference type="ChEBI" id="CHEBI:74890"/>
        <dbReference type="ChEBI" id="CHEBI:146234"/>
        <dbReference type="EC" id="2.5.1.157"/>
    </reaction>
</comment>
<dbReference type="PANTHER" id="PTHR20426">
    <property type="entry name" value="RIBOSOME BIOGENESIS PROTEIN TSR3 HOMOLOG"/>
    <property type="match status" value="1"/>
</dbReference>
<comment type="caution">
    <text evidence="7">Lacks conserved residue(s) required for the propagation of feature annotation.</text>
</comment>
<dbReference type="AlphaFoldDB" id="A0AAP2W5U4"/>
<comment type="caution">
    <text evidence="10">The sequence shown here is derived from an EMBL/GenBank/DDBJ whole genome shotgun (WGS) entry which is preliminary data.</text>
</comment>
<dbReference type="InterPro" id="IPR007177">
    <property type="entry name" value="Tsr3_C"/>
</dbReference>
<dbReference type="RefSeq" id="WP_230741339.1">
    <property type="nucleotide sequence ID" value="NZ_PGCK01000004.1"/>
</dbReference>
<evidence type="ECO:0000256" key="6">
    <source>
        <dbReference type="ARBA" id="ARBA00022691"/>
    </source>
</evidence>
<dbReference type="Pfam" id="PF04034">
    <property type="entry name" value="Ribo_biogen_C"/>
    <property type="match status" value="1"/>
</dbReference>
<evidence type="ECO:0000313" key="10">
    <source>
        <dbReference type="EMBL" id="MCD1294507.1"/>
    </source>
</evidence>
<proteinExistence type="inferred from homology"/>
<dbReference type="Pfam" id="PF04068">
    <property type="entry name" value="Fer4_RLI"/>
    <property type="match status" value="1"/>
</dbReference>
<feature type="domain" description="16S/18S rRNA aminocarboxypropyltransferase Tsr3 C-terminal" evidence="8">
    <location>
        <begin position="46"/>
        <end position="172"/>
    </location>
</feature>
<dbReference type="InterPro" id="IPR022968">
    <property type="entry name" value="Tsr3-like"/>
</dbReference>
<evidence type="ECO:0000259" key="9">
    <source>
        <dbReference type="Pfam" id="PF04068"/>
    </source>
</evidence>
<keyword evidence="5 7" id="KW-0808">Transferase</keyword>
<feature type="binding site" evidence="7">
    <location>
        <position position="114"/>
    </location>
    <ligand>
        <name>S-adenosyl-L-methionine</name>
        <dbReference type="ChEBI" id="CHEBI:59789"/>
    </ligand>
</feature>
<dbReference type="GO" id="GO:0005737">
    <property type="term" value="C:cytoplasm"/>
    <property type="evidence" value="ECO:0007669"/>
    <property type="project" value="UniProtKB-SubCell"/>
</dbReference>
<evidence type="ECO:0000313" key="11">
    <source>
        <dbReference type="Proteomes" id="UP001320159"/>
    </source>
</evidence>
<dbReference type="InterPro" id="IPR007209">
    <property type="entry name" value="RNaseL-inhib-like_metal-bd_dom"/>
</dbReference>